<feature type="domain" description="Ubiquitin-like" evidence="1">
    <location>
        <begin position="507"/>
        <end position="582"/>
    </location>
</feature>
<dbReference type="PANTHER" id="PTHR10562">
    <property type="entry name" value="SMALL UBIQUITIN-RELATED MODIFIER"/>
    <property type="match status" value="1"/>
</dbReference>
<organism evidence="2 3">
    <name type="scientific">Puccinia coronata f. sp. avenae</name>
    <dbReference type="NCBI Taxonomy" id="200324"/>
    <lineage>
        <taxon>Eukaryota</taxon>
        <taxon>Fungi</taxon>
        <taxon>Dikarya</taxon>
        <taxon>Basidiomycota</taxon>
        <taxon>Pucciniomycotina</taxon>
        <taxon>Pucciniomycetes</taxon>
        <taxon>Pucciniales</taxon>
        <taxon>Pucciniaceae</taxon>
        <taxon>Puccinia</taxon>
    </lineage>
</organism>
<evidence type="ECO:0000259" key="1">
    <source>
        <dbReference type="PROSITE" id="PS50053"/>
    </source>
</evidence>
<dbReference type="InterPro" id="IPR029071">
    <property type="entry name" value="Ubiquitin-like_domsf"/>
</dbReference>
<dbReference type="Proteomes" id="UP000235388">
    <property type="component" value="Unassembled WGS sequence"/>
</dbReference>
<dbReference type="CDD" id="cd01763">
    <property type="entry name" value="Ubl_SUMO_like"/>
    <property type="match status" value="6"/>
</dbReference>
<protein>
    <recommendedName>
        <fullName evidence="1">Ubiquitin-like domain-containing protein</fullName>
    </recommendedName>
</protein>
<dbReference type="SUPFAM" id="SSF54236">
    <property type="entry name" value="Ubiquitin-like"/>
    <property type="match status" value="7"/>
</dbReference>
<dbReference type="Pfam" id="PF00240">
    <property type="entry name" value="ubiquitin"/>
    <property type="match status" value="3"/>
</dbReference>
<evidence type="ECO:0000313" key="3">
    <source>
        <dbReference type="Proteomes" id="UP000235388"/>
    </source>
</evidence>
<accession>A0A2N5SWE9</accession>
<evidence type="ECO:0000313" key="2">
    <source>
        <dbReference type="EMBL" id="PLW17569.1"/>
    </source>
</evidence>
<dbReference type="InterPro" id="IPR000626">
    <property type="entry name" value="Ubiquitin-like_dom"/>
</dbReference>
<dbReference type="AlphaFoldDB" id="A0A2N5SWE9"/>
<gene>
    <name evidence="2" type="ORF">PCANC_13766</name>
</gene>
<dbReference type="Pfam" id="PF11976">
    <property type="entry name" value="Rad60-SLD"/>
    <property type="match status" value="3"/>
</dbReference>
<dbReference type="PROSITE" id="PS50053">
    <property type="entry name" value="UBIQUITIN_2"/>
    <property type="match status" value="2"/>
</dbReference>
<sequence length="827" mass="93816">MAHLPQDVKPNVADKITLRVQGEFSSPHPVSSSIGSIVLTWRPNLSDPNQPLFLHRKLKKLQTKILYGETDSLILRVKTTTAFQKIFDVVAPRIGMHPNSFMFRHHGRRVLPNETTPADLNLGDDEVLQVEPRHNSYVEPQRETKITLRIQCRSSSLAAQQINRFIQFIGLISIPVLMSDSQPEKKIKPKNMNLVPHGSELSTLRVNRTTALQNIYNAVAQELLVEPDSFFLYYDGERLVPNENTPSDLNLDDNDVLDFRFTLPPNVTPNGVVLYLRVQCEFCFMTAHRINSYIVSLMLTSNYNSFQNRNQSLLLHRTLEKLETKTFIAVSDGSEQLILRVKTTTPCERIYHAVAQQKGAEPHSFRLHHDGEILPRNESTAADLNLENDAVLDNDGSEPLLMKVKTTTTFRKIYKAITQERRIYPDSFYLLYNGQRLLPNETTPSDLNLVNGQVLEFFHTALAGAQPGRATKVSLRIQCEFSTFDAHPINSFIRSIVLISKSNLFSIPILIFSTHQMDLVPHGIESMTLRVNPTTAFQKIYEAVARAQGVEPNSFLLYHNGERLLSNETTLTDLNLDNDDVLDTLNSTERIKLVSAFNVSFPPSLLTPSTYMHQIHSTYINPCSYIGFSNSKKRTTEILNQLSCNGSESLMLRVKQTVAFQKIYDAVAQHMGLDPTSFSLHYHGQRLLPNKTPTDLNIHNNAVLNHFLSFPRPYDRDVVSDRDAKITLHIECEFSFLAAHQIDPLNGFIHGNRQGPITLRLKTTTTLRKIYDVVARVIDWELNTLFLVYDGRRLPSNETTPADWNIGNDAVLHLLLELRGGNASSFW</sequence>
<proteinExistence type="predicted"/>
<name>A0A2N5SWE9_9BASI</name>
<feature type="domain" description="Ubiquitin-like" evidence="1">
    <location>
        <begin position="745"/>
        <end position="821"/>
    </location>
</feature>
<dbReference type="InterPro" id="IPR022617">
    <property type="entry name" value="Rad60/SUMO-like_dom"/>
</dbReference>
<comment type="caution">
    <text evidence="2">The sequence shown here is derived from an EMBL/GenBank/DDBJ whole genome shotgun (WGS) entry which is preliminary data.</text>
</comment>
<reference evidence="2 3" key="1">
    <citation type="submission" date="2017-11" db="EMBL/GenBank/DDBJ databases">
        <title>De novo assembly and phasing of dikaryotic genomes from two isolates of Puccinia coronata f. sp. avenae, the causal agent of oat crown rust.</title>
        <authorList>
            <person name="Miller M.E."/>
            <person name="Zhang Y."/>
            <person name="Omidvar V."/>
            <person name="Sperschneider J."/>
            <person name="Schwessinger B."/>
            <person name="Raley C."/>
            <person name="Palmer J.M."/>
            <person name="Garnica D."/>
            <person name="Upadhyaya N."/>
            <person name="Rathjen J."/>
            <person name="Taylor J.M."/>
            <person name="Park R.F."/>
            <person name="Dodds P.N."/>
            <person name="Hirsch C.D."/>
            <person name="Kianian S.F."/>
            <person name="Figueroa M."/>
        </authorList>
    </citation>
    <scope>NUCLEOTIDE SEQUENCE [LARGE SCALE GENOMIC DNA]</scope>
    <source>
        <strain evidence="2">12NC29</strain>
    </source>
</reference>
<dbReference type="SMART" id="SM00213">
    <property type="entry name" value="UBQ"/>
    <property type="match status" value="5"/>
</dbReference>
<dbReference type="STRING" id="200324.A0A2N5SWE9"/>
<keyword evidence="3" id="KW-1185">Reference proteome</keyword>
<dbReference type="EMBL" id="PGCJ01000847">
    <property type="protein sequence ID" value="PLW17569.1"/>
    <property type="molecule type" value="Genomic_DNA"/>
</dbReference>
<dbReference type="Gene3D" id="3.10.20.90">
    <property type="entry name" value="Phosphatidylinositol 3-kinase Catalytic Subunit, Chain A, domain 1"/>
    <property type="match status" value="7"/>
</dbReference>